<dbReference type="EMBL" id="GL449823">
    <property type="protein sequence ID" value="EFN81894.1"/>
    <property type="molecule type" value="Genomic_DNA"/>
</dbReference>
<feature type="compositionally biased region" description="Basic and acidic residues" evidence="1">
    <location>
        <begin position="181"/>
        <end position="201"/>
    </location>
</feature>
<organism evidence="3">
    <name type="scientific">Harpegnathos saltator</name>
    <name type="common">Jerdon's jumping ant</name>
    <dbReference type="NCBI Taxonomy" id="610380"/>
    <lineage>
        <taxon>Eukaryota</taxon>
        <taxon>Metazoa</taxon>
        <taxon>Ecdysozoa</taxon>
        <taxon>Arthropoda</taxon>
        <taxon>Hexapoda</taxon>
        <taxon>Insecta</taxon>
        <taxon>Pterygota</taxon>
        <taxon>Neoptera</taxon>
        <taxon>Endopterygota</taxon>
        <taxon>Hymenoptera</taxon>
        <taxon>Apocrita</taxon>
        <taxon>Aculeata</taxon>
        <taxon>Formicoidea</taxon>
        <taxon>Formicidae</taxon>
        <taxon>Ponerinae</taxon>
        <taxon>Ponerini</taxon>
        <taxon>Harpegnathos</taxon>
    </lineage>
</organism>
<accession>E2BQY3</accession>
<feature type="compositionally biased region" description="Basic residues" evidence="1">
    <location>
        <begin position="331"/>
        <end position="341"/>
    </location>
</feature>
<feature type="region of interest" description="Disordered" evidence="1">
    <location>
        <begin position="56"/>
        <end position="520"/>
    </location>
</feature>
<feature type="compositionally biased region" description="Basic and acidic residues" evidence="1">
    <location>
        <begin position="7"/>
        <end position="31"/>
    </location>
</feature>
<feature type="compositionally biased region" description="Polar residues" evidence="1">
    <location>
        <begin position="121"/>
        <end position="138"/>
    </location>
</feature>
<dbReference type="OMA" id="QICEGED"/>
<feature type="compositionally biased region" description="Basic and acidic residues" evidence="1">
    <location>
        <begin position="303"/>
        <end position="330"/>
    </location>
</feature>
<feature type="compositionally biased region" description="Basic and acidic residues" evidence="1">
    <location>
        <begin position="249"/>
        <end position="266"/>
    </location>
</feature>
<dbReference type="OrthoDB" id="8068099at2759"/>
<name>E2BQY3_HARSA</name>
<feature type="compositionally biased region" description="Basic and acidic residues" evidence="1">
    <location>
        <begin position="141"/>
        <end position="166"/>
    </location>
</feature>
<evidence type="ECO:0000313" key="2">
    <source>
        <dbReference type="EMBL" id="EFN81894.1"/>
    </source>
</evidence>
<dbReference type="Proteomes" id="UP000008237">
    <property type="component" value="Unassembled WGS sequence"/>
</dbReference>
<reference evidence="2 3" key="1">
    <citation type="journal article" date="2010" name="Science">
        <title>Genomic comparison of the ants Camponotus floridanus and Harpegnathos saltator.</title>
        <authorList>
            <person name="Bonasio R."/>
            <person name="Zhang G."/>
            <person name="Ye C."/>
            <person name="Mutti N.S."/>
            <person name="Fang X."/>
            <person name="Qin N."/>
            <person name="Donahue G."/>
            <person name="Yang P."/>
            <person name="Li Q."/>
            <person name="Li C."/>
            <person name="Zhang P."/>
            <person name="Huang Z."/>
            <person name="Berger S.L."/>
            <person name="Reinberg D."/>
            <person name="Wang J."/>
            <person name="Liebig J."/>
        </authorList>
    </citation>
    <scope>NUCLEOTIDE SEQUENCE [LARGE SCALE GENOMIC DNA]</scope>
    <source>
        <strain evidence="2 3">R22 G/1</strain>
    </source>
</reference>
<feature type="compositionally biased region" description="Basic and acidic residues" evidence="1">
    <location>
        <begin position="213"/>
        <end position="238"/>
    </location>
</feature>
<feature type="region of interest" description="Disordered" evidence="1">
    <location>
        <begin position="1"/>
        <end position="31"/>
    </location>
</feature>
<evidence type="ECO:0000313" key="3">
    <source>
        <dbReference type="Proteomes" id="UP000008237"/>
    </source>
</evidence>
<dbReference type="AlphaFoldDB" id="E2BQY3"/>
<protein>
    <submittedName>
        <fullName evidence="2">Uncharacterized protein</fullName>
    </submittedName>
</protein>
<proteinExistence type="predicted"/>
<keyword evidence="3" id="KW-1185">Reference proteome</keyword>
<feature type="compositionally biased region" description="Basic and acidic residues" evidence="1">
    <location>
        <begin position="370"/>
        <end position="478"/>
    </location>
</feature>
<evidence type="ECO:0000256" key="1">
    <source>
        <dbReference type="SAM" id="MobiDB-lite"/>
    </source>
</evidence>
<feature type="compositionally biased region" description="Low complexity" evidence="1">
    <location>
        <begin position="56"/>
        <end position="65"/>
    </location>
</feature>
<feature type="compositionally biased region" description="Polar residues" evidence="1">
    <location>
        <begin position="278"/>
        <end position="287"/>
    </location>
</feature>
<gene>
    <name evidence="2" type="ORF">EAI_09093</name>
</gene>
<sequence>MTTSYKDLQRQYNELRRKQEETRQRRKELEKYKQQRLQEKIDLIRQSIAKDEEAIQQLEASSSSEETEKTQTIEPPCGETPTKIQKYKSHIQPRQIAPRISRSASTEKEISPEAQVWNIGDSDNSVDTVQNQPTSSKPSRSKQDKELRTNARDSSEKENSSPRTEEPSIQLRKQPVVKLRRLGERSRDRNILAKRKEDDNSNKLSSKQQTRSYYRERTPNPRKSSKADKLERRREQKRLANQRYRRKVKETLEAAKRQLAHARSDTTDSSDAEPTRVTPVNSPSGGSVQRPIPAVQRGRKAERKAATRDETESRDAKLIRRPVIVEDRRQSPKIRVKKQSHHQQGTVVGGRAGERNLTTPTRRPGPSQDHPNRARSIQDHPDLERSIQDRPRQERSNQHHPDRERTVSDHPDLERTIRDHQDLEMQDRDHQDLEVSDRDQRDLEVQEPDLETRERDHPDLEGRDPKDPDPEGSDHEYPDPEDPEIMKQICEGEDPEHRPGGNDNEDDDRRVLLQWLTGPE</sequence>
<dbReference type="InParanoid" id="E2BQY3"/>
<feature type="compositionally biased region" description="Polar residues" evidence="1">
    <location>
        <begin position="202"/>
        <end position="212"/>
    </location>
</feature>